<evidence type="ECO:0000256" key="10">
    <source>
        <dbReference type="PROSITE-ProRule" id="PRU00042"/>
    </source>
</evidence>
<feature type="region of interest" description="Disordered" evidence="12">
    <location>
        <begin position="165"/>
        <end position="289"/>
    </location>
</feature>
<evidence type="ECO:0000259" key="13">
    <source>
        <dbReference type="PROSITE" id="PS50157"/>
    </source>
</evidence>
<evidence type="ECO:0000259" key="14">
    <source>
        <dbReference type="PROSITE" id="PS51915"/>
    </source>
</evidence>
<keyword evidence="3" id="KW-0677">Repeat</keyword>
<feature type="binding site" evidence="11">
    <location>
        <position position="1873"/>
    </location>
    <ligand>
        <name>Zn(2+)</name>
        <dbReference type="ChEBI" id="CHEBI:29105"/>
    </ligand>
</feature>
<evidence type="ECO:0000256" key="11">
    <source>
        <dbReference type="PROSITE-ProRule" id="PRU01263"/>
    </source>
</evidence>
<feature type="compositionally biased region" description="Basic residues" evidence="12">
    <location>
        <begin position="616"/>
        <end position="627"/>
    </location>
</feature>
<feature type="domain" description="C2H2-type" evidence="13">
    <location>
        <begin position="1758"/>
        <end position="1785"/>
    </location>
</feature>
<keyword evidence="6" id="KW-0805">Transcription regulation</keyword>
<evidence type="ECO:0000256" key="6">
    <source>
        <dbReference type="ARBA" id="ARBA00023015"/>
    </source>
</evidence>
<dbReference type="SUPFAM" id="SSF57667">
    <property type="entry name" value="beta-beta-alpha zinc fingers"/>
    <property type="match status" value="16"/>
</dbReference>
<feature type="domain" description="C2H2-type" evidence="13">
    <location>
        <begin position="353"/>
        <end position="376"/>
    </location>
</feature>
<feature type="compositionally biased region" description="Basic and acidic residues" evidence="12">
    <location>
        <begin position="1594"/>
        <end position="1603"/>
    </location>
</feature>
<feature type="compositionally biased region" description="Basic residues" evidence="12">
    <location>
        <begin position="238"/>
        <end position="247"/>
    </location>
</feature>
<feature type="domain" description="ZAD" evidence="14">
    <location>
        <begin position="1433"/>
        <end position="1517"/>
    </location>
</feature>
<dbReference type="STRING" id="199890.A0A182PU38"/>
<feature type="binding site" evidence="11">
    <location>
        <position position="1435"/>
    </location>
    <ligand>
        <name>Zn(2+)</name>
        <dbReference type="ChEBI" id="CHEBI:29105"/>
    </ligand>
</feature>
<feature type="binding site" evidence="11">
    <location>
        <position position="863"/>
    </location>
    <ligand>
        <name>Zn(2+)</name>
        <dbReference type="ChEBI" id="CHEBI:29105"/>
    </ligand>
</feature>
<keyword evidence="5 11" id="KW-0862">Zinc</keyword>
<feature type="domain" description="C2H2-type" evidence="13">
    <location>
        <begin position="381"/>
        <end position="408"/>
    </location>
</feature>
<dbReference type="FunFam" id="3.30.160.60:FF:002343">
    <property type="entry name" value="Zinc finger protein 33A"/>
    <property type="match status" value="2"/>
</dbReference>
<feature type="domain" description="C2H2-type" evidence="13">
    <location>
        <begin position="325"/>
        <end position="352"/>
    </location>
</feature>
<feature type="compositionally biased region" description="Basic and acidic residues" evidence="12">
    <location>
        <begin position="605"/>
        <end position="615"/>
    </location>
</feature>
<feature type="domain" description="C2H2-type" evidence="13">
    <location>
        <begin position="1674"/>
        <end position="1697"/>
    </location>
</feature>
<keyword evidence="4 10" id="KW-0863">Zinc-finger</keyword>
<dbReference type="FunFam" id="3.30.160.60:FF:000646">
    <property type="entry name" value="Myeloid zinc finger 1"/>
    <property type="match status" value="1"/>
</dbReference>
<keyword evidence="9" id="KW-0539">Nucleus</keyword>
<feature type="domain" description="C2H2-type" evidence="13">
    <location>
        <begin position="2092"/>
        <end position="2115"/>
    </location>
</feature>
<dbReference type="InterPro" id="IPR036236">
    <property type="entry name" value="Znf_C2H2_sf"/>
</dbReference>
<feature type="binding site" evidence="11">
    <location>
        <position position="1876"/>
    </location>
    <ligand>
        <name>Zn(2+)</name>
        <dbReference type="ChEBI" id="CHEBI:29105"/>
    </ligand>
</feature>
<name>A0A182PU38_9DIPT</name>
<feature type="compositionally biased region" description="Basic residues" evidence="12">
    <location>
        <begin position="1007"/>
        <end position="1016"/>
    </location>
</feature>
<dbReference type="FunFam" id="3.30.160.60:FF:000110">
    <property type="entry name" value="Zinc finger protein-like"/>
    <property type="match status" value="1"/>
</dbReference>
<feature type="binding site" evidence="11">
    <location>
        <position position="921"/>
    </location>
    <ligand>
        <name>Zn(2+)</name>
        <dbReference type="ChEBI" id="CHEBI:29105"/>
    </ligand>
</feature>
<feature type="binding site" evidence="11">
    <location>
        <position position="1490"/>
    </location>
    <ligand>
        <name>Zn(2+)</name>
        <dbReference type="ChEBI" id="CHEBI:29105"/>
    </ligand>
</feature>
<protein>
    <submittedName>
        <fullName evidence="15">Uncharacterized protein</fullName>
    </submittedName>
</protein>
<organism evidence="15 16">
    <name type="scientific">Anopheles epiroticus</name>
    <dbReference type="NCBI Taxonomy" id="199890"/>
    <lineage>
        <taxon>Eukaryota</taxon>
        <taxon>Metazoa</taxon>
        <taxon>Ecdysozoa</taxon>
        <taxon>Arthropoda</taxon>
        <taxon>Hexapoda</taxon>
        <taxon>Insecta</taxon>
        <taxon>Pterygota</taxon>
        <taxon>Neoptera</taxon>
        <taxon>Endopterygota</taxon>
        <taxon>Diptera</taxon>
        <taxon>Nematocera</taxon>
        <taxon>Culicoidea</taxon>
        <taxon>Culicidae</taxon>
        <taxon>Anophelinae</taxon>
        <taxon>Anopheles</taxon>
    </lineage>
</organism>
<feature type="domain" description="C2H2-type" evidence="13">
    <location>
        <begin position="1340"/>
        <end position="1367"/>
    </location>
</feature>
<evidence type="ECO:0000256" key="3">
    <source>
        <dbReference type="ARBA" id="ARBA00022737"/>
    </source>
</evidence>
<evidence type="ECO:0000256" key="9">
    <source>
        <dbReference type="ARBA" id="ARBA00023242"/>
    </source>
</evidence>
<dbReference type="GO" id="GO:0003677">
    <property type="term" value="F:DNA binding"/>
    <property type="evidence" value="ECO:0007669"/>
    <property type="project" value="UniProtKB-KW"/>
</dbReference>
<evidence type="ECO:0000313" key="16">
    <source>
        <dbReference type="Proteomes" id="UP000075885"/>
    </source>
</evidence>
<dbReference type="Pfam" id="PF12171">
    <property type="entry name" value="zf-C2H2_jaz"/>
    <property type="match status" value="1"/>
</dbReference>
<dbReference type="VEuPathDB" id="VectorBase:AEPI010474"/>
<feature type="region of interest" description="Disordered" evidence="12">
    <location>
        <begin position="989"/>
        <end position="1021"/>
    </location>
</feature>
<feature type="binding site" evidence="11">
    <location>
        <position position="1493"/>
    </location>
    <ligand>
        <name>Zn(2+)</name>
        <dbReference type="ChEBI" id="CHEBI:29105"/>
    </ligand>
</feature>
<dbReference type="PANTHER" id="PTHR47772">
    <property type="entry name" value="ZINC FINGER PROTEIN 200"/>
    <property type="match status" value="1"/>
</dbReference>
<dbReference type="InterPro" id="IPR050636">
    <property type="entry name" value="C2H2-ZF_domain-containing"/>
</dbReference>
<feature type="domain" description="C2H2-type" evidence="13">
    <location>
        <begin position="1312"/>
        <end position="1339"/>
    </location>
</feature>
<feature type="binding site" evidence="11">
    <location>
        <position position="1438"/>
    </location>
    <ligand>
        <name>Zn(2+)</name>
        <dbReference type="ChEBI" id="CHEBI:29105"/>
    </ligand>
</feature>
<evidence type="ECO:0000256" key="7">
    <source>
        <dbReference type="ARBA" id="ARBA00023125"/>
    </source>
</evidence>
<dbReference type="PROSITE" id="PS00028">
    <property type="entry name" value="ZINC_FINGER_C2H2_1"/>
    <property type="match status" value="26"/>
</dbReference>
<feature type="domain" description="C2H2-type" evidence="13">
    <location>
        <begin position="409"/>
        <end position="436"/>
    </location>
</feature>
<dbReference type="Pfam" id="PF00096">
    <property type="entry name" value="zf-C2H2"/>
    <property type="match status" value="9"/>
</dbReference>
<evidence type="ECO:0000313" key="15">
    <source>
        <dbReference type="EnsemblMetazoa" id="AEPI010474-PA"/>
    </source>
</evidence>
<feature type="domain" description="C2H2-type" evidence="13">
    <location>
        <begin position="772"/>
        <end position="799"/>
    </location>
</feature>
<dbReference type="FunFam" id="3.30.160.60:FF:000446">
    <property type="entry name" value="Zinc finger protein"/>
    <property type="match status" value="3"/>
</dbReference>
<feature type="domain" description="C2H2-type" evidence="13">
    <location>
        <begin position="437"/>
        <end position="464"/>
    </location>
</feature>
<keyword evidence="8" id="KW-0804">Transcription</keyword>
<feature type="region of interest" description="Disordered" evidence="12">
    <location>
        <begin position="1520"/>
        <end position="1609"/>
    </location>
</feature>
<feature type="domain" description="C2H2-type" evidence="13">
    <location>
        <begin position="688"/>
        <end position="715"/>
    </location>
</feature>
<dbReference type="InterPro" id="IPR013087">
    <property type="entry name" value="Znf_C2H2_type"/>
</dbReference>
<feature type="compositionally biased region" description="Low complexity" evidence="12">
    <location>
        <begin position="1567"/>
        <end position="1578"/>
    </location>
</feature>
<feature type="domain" description="C2H2-type" evidence="13">
    <location>
        <begin position="1730"/>
        <end position="1757"/>
    </location>
</feature>
<dbReference type="FunFam" id="3.30.160.60:FF:000100">
    <property type="entry name" value="Zinc finger 45-like"/>
    <property type="match status" value="1"/>
</dbReference>
<reference evidence="15" key="2">
    <citation type="submission" date="2020-05" db="UniProtKB">
        <authorList>
            <consortium name="EnsemblMetazoa"/>
        </authorList>
    </citation>
    <scope>IDENTIFICATION</scope>
    <source>
        <strain evidence="15">Epiroticus2</strain>
    </source>
</reference>
<feature type="domain" description="C2H2-type" evidence="13">
    <location>
        <begin position="1200"/>
        <end position="1227"/>
    </location>
</feature>
<feature type="binding site" evidence="11">
    <location>
        <position position="918"/>
    </location>
    <ligand>
        <name>Zn(2+)</name>
        <dbReference type="ChEBI" id="CHEBI:29105"/>
    </ligand>
</feature>
<keyword evidence="2 11" id="KW-0479">Metal-binding</keyword>
<feature type="domain" description="C2H2-type" evidence="13">
    <location>
        <begin position="1144"/>
        <end position="1171"/>
    </location>
</feature>
<feature type="domain" description="C2H2-type" evidence="13">
    <location>
        <begin position="2064"/>
        <end position="2091"/>
    </location>
</feature>
<dbReference type="SMART" id="SM00355">
    <property type="entry name" value="ZnF_C2H2"/>
    <property type="match status" value="35"/>
</dbReference>
<feature type="domain" description="C2H2-type" evidence="13">
    <location>
        <begin position="800"/>
        <end position="827"/>
    </location>
</feature>
<keyword evidence="16" id="KW-1185">Reference proteome</keyword>
<dbReference type="EnsemblMetazoa" id="AEPI010474-RA">
    <property type="protein sequence ID" value="AEPI010474-PA"/>
    <property type="gene ID" value="AEPI010474"/>
</dbReference>
<feature type="compositionally biased region" description="Basic residues" evidence="12">
    <location>
        <begin position="1555"/>
        <end position="1566"/>
    </location>
</feature>
<evidence type="ECO:0000256" key="4">
    <source>
        <dbReference type="ARBA" id="ARBA00022771"/>
    </source>
</evidence>
<feature type="region of interest" description="Disordered" evidence="12">
    <location>
        <begin position="605"/>
        <end position="653"/>
    </location>
</feature>
<feature type="domain" description="C2H2-type" evidence="13">
    <location>
        <begin position="1256"/>
        <end position="1283"/>
    </location>
</feature>
<evidence type="ECO:0000256" key="12">
    <source>
        <dbReference type="SAM" id="MobiDB-lite"/>
    </source>
</evidence>
<accession>A0A182PU38</accession>
<evidence type="ECO:0000256" key="2">
    <source>
        <dbReference type="ARBA" id="ARBA00022723"/>
    </source>
</evidence>
<feature type="domain" description="C2H2-type" evidence="13">
    <location>
        <begin position="1284"/>
        <end position="1311"/>
    </location>
</feature>
<feature type="domain" description="C2H2-type" evidence="13">
    <location>
        <begin position="1172"/>
        <end position="1199"/>
    </location>
</feature>
<feature type="domain" description="C2H2-type" evidence="13">
    <location>
        <begin position="2200"/>
        <end position="2227"/>
    </location>
</feature>
<feature type="domain" description="C2H2-type" evidence="13">
    <location>
        <begin position="1228"/>
        <end position="1255"/>
    </location>
</feature>
<dbReference type="InterPro" id="IPR012934">
    <property type="entry name" value="Znf_AD"/>
</dbReference>
<feature type="domain" description="C2H2-type" evidence="13">
    <location>
        <begin position="1646"/>
        <end position="1673"/>
    </location>
</feature>
<dbReference type="Proteomes" id="UP000075885">
    <property type="component" value="Unassembled WGS sequence"/>
</dbReference>
<feature type="binding site" evidence="11">
    <location>
        <position position="866"/>
    </location>
    <ligand>
        <name>Zn(2+)</name>
        <dbReference type="ChEBI" id="CHEBI:29105"/>
    </ligand>
</feature>
<keyword evidence="7" id="KW-0238">DNA-binding</keyword>
<feature type="domain" description="C2H2-type" evidence="13">
    <location>
        <begin position="2226"/>
        <end position="2253"/>
    </location>
</feature>
<feature type="domain" description="ZAD" evidence="14">
    <location>
        <begin position="861"/>
        <end position="945"/>
    </location>
</feature>
<reference evidence="16" key="1">
    <citation type="submission" date="2013-03" db="EMBL/GenBank/DDBJ databases">
        <title>The Genome Sequence of Anopheles epiroticus epiroticus2.</title>
        <authorList>
            <consortium name="The Broad Institute Genomics Platform"/>
            <person name="Neafsey D.E."/>
            <person name="Howell P."/>
            <person name="Walker B."/>
            <person name="Young S.K."/>
            <person name="Zeng Q."/>
            <person name="Gargeya S."/>
            <person name="Fitzgerald M."/>
            <person name="Haas B."/>
            <person name="Abouelleil A."/>
            <person name="Allen A.W."/>
            <person name="Alvarado L."/>
            <person name="Arachchi H.M."/>
            <person name="Berlin A.M."/>
            <person name="Chapman S.B."/>
            <person name="Gainer-Dewar J."/>
            <person name="Goldberg J."/>
            <person name="Griggs A."/>
            <person name="Gujja S."/>
            <person name="Hansen M."/>
            <person name="Howarth C."/>
            <person name="Imamovic A."/>
            <person name="Ireland A."/>
            <person name="Larimer J."/>
            <person name="McCowan C."/>
            <person name="Murphy C."/>
            <person name="Pearson M."/>
            <person name="Poon T.W."/>
            <person name="Priest M."/>
            <person name="Roberts A."/>
            <person name="Saif S."/>
            <person name="Shea T."/>
            <person name="Sisk P."/>
            <person name="Sykes S."/>
            <person name="Wortman J."/>
            <person name="Nusbaum C."/>
            <person name="Birren B."/>
        </authorList>
    </citation>
    <scope>NUCLEOTIDE SEQUENCE [LARGE SCALE GENOMIC DNA]</scope>
    <source>
        <strain evidence="16">Epiroticus2</strain>
    </source>
</reference>
<feature type="domain" description="C2H2-type" evidence="13">
    <location>
        <begin position="2148"/>
        <end position="2175"/>
    </location>
</feature>
<dbReference type="GO" id="GO:0008270">
    <property type="term" value="F:zinc ion binding"/>
    <property type="evidence" value="ECO:0007669"/>
    <property type="project" value="UniProtKB-UniRule"/>
</dbReference>
<dbReference type="GO" id="GO:0005634">
    <property type="term" value="C:nucleus"/>
    <property type="evidence" value="ECO:0007669"/>
    <property type="project" value="UniProtKB-SubCell"/>
</dbReference>
<feature type="domain" description="C2H2-type" evidence="13">
    <location>
        <begin position="744"/>
        <end position="771"/>
    </location>
</feature>
<dbReference type="SMART" id="SM00868">
    <property type="entry name" value="zf-AD"/>
    <property type="match status" value="4"/>
</dbReference>
<comment type="subcellular location">
    <subcellularLocation>
        <location evidence="1">Nucleus</location>
    </subcellularLocation>
</comment>
<proteinExistence type="predicted"/>
<dbReference type="GO" id="GO:0006355">
    <property type="term" value="P:regulation of DNA-templated transcription"/>
    <property type="evidence" value="ECO:0007669"/>
    <property type="project" value="UniProtKB-ARBA"/>
</dbReference>
<feature type="binding site" evidence="11">
    <location>
        <position position="1818"/>
    </location>
    <ligand>
        <name>Zn(2+)</name>
        <dbReference type="ChEBI" id="CHEBI:29105"/>
    </ligand>
</feature>
<dbReference type="SUPFAM" id="SSF57716">
    <property type="entry name" value="Glucocorticoid receptor-like (DNA-binding domain)"/>
    <property type="match status" value="1"/>
</dbReference>
<feature type="compositionally biased region" description="Basic and acidic residues" evidence="12">
    <location>
        <begin position="991"/>
        <end position="1006"/>
    </location>
</feature>
<feature type="binding site" evidence="11">
    <location>
        <position position="1821"/>
    </location>
    <ligand>
        <name>Zn(2+)</name>
        <dbReference type="ChEBI" id="CHEBI:29105"/>
    </ligand>
</feature>
<feature type="domain" description="C2H2-type" evidence="13">
    <location>
        <begin position="1702"/>
        <end position="1729"/>
    </location>
</feature>
<feature type="domain" description="C2H2-type" evidence="13">
    <location>
        <begin position="716"/>
        <end position="743"/>
    </location>
</feature>
<evidence type="ECO:0000256" key="5">
    <source>
        <dbReference type="ARBA" id="ARBA00022833"/>
    </source>
</evidence>
<dbReference type="PROSITE" id="PS51915">
    <property type="entry name" value="ZAD"/>
    <property type="match status" value="3"/>
</dbReference>
<sequence length="2264" mass="259240">MDVKEERIPSVGIEVQCCRVCVIESEAKHCMDEIIVPEGSLSLNMMLQTMFPTFDFGENSKLIKQQQQQQQQHLFLSKKVCENCKHKVLVAYELYMLLAESEERLQQYLDEADLIKSEQSCAPYEVLIECSYNDDDTAFAVEEEQPVVEMVEVLSADEEAIPELEVLDEVTGKRRSGRKQRAEPTKTEAENKRTPSKKIKKERTDSGSGAEDGMDVIPEGGNDQLDESNVDEQIIKPVAKKRGRKPKIKTESTSESTNLPEVKKERKKRARTEAADGADGSSDPTGGELQSKVDVYQCQLCEGHTYGSPMELTVHLKKEHPDLIRTCDKCPKVFMTEAAYQHHQYCHATLRSYFCMFCDKGFQTENLLKSHTRSHTHLVEFLCSLCGKKFNNKSNLRQHLVRHSGVKPWACTQCPSRFCTKGALNLHQRTHSKLKPFSCDTCGSQFHTRYSLIKHQLIHTECRMHEPLHENGSQSLQIVLEKLFPGVFNEEQVQHDYTMNWPMVVCQECKRKENEEECAIDVQAQEFLECDLIPETEPEPETKPLTVTLQRSTNSHKSEPPAKVTRTKKGFTATEVTDIKNELAQLDEQNALTLQEDDEIEFDTVKIMDEPEWKPPKGRGRKPRTPKVKVEKVPQERKKRERKAKPKEQETESKTELYKCQLCSAGPTYDTPGELTEHLKTEHMHQIRPCDKCPKVFVSEQTFQHHQYCHATGRSFFCDFCDKGFQTEPLLTSHVKTHTRGPKFLCSYCGKGFTSKSSLQKHMTFHTDSKSWPCKLCPCRFNTKACLHVHMRTHTKTKIYTCPTCGSQFNKHYSMVKHQIIHTDDKDIRFTSTEILKLRYQKEMGQCSQNMDEEQSEELVSCCRICISTRNVEYCIHERVNQEASLSLQYMLEKLFPSAFNAVQVRHDGKMRWPSKICQECKRKVLVAYDLYAQCLVSADRLERMLSALKDGTTIREDINVNMIEEETAKMNDVPKENPLDGYRVPVTAHQEQEESNDKSHTEGHTSKRPRSQRKRTVADTALCTESQNVASEITRGKWRQTKTDHTSNSGTVESSEEYLSSGGLKLNEKHENGNHTLEIINIRDDDIGVQLQNESAQQETLTGVDKLEQRNDLYSCLLCDAPTYSSPDERTEHLKETHPDQIHSCKLCPKVFMTKAAFEHHQYCHATGRSHFCSFCDKGFQTEALLKNHVRTHTDPSDYLCSLCGKEFNHKNKLRQHMIGHTGQKPWACMLCPCRFSTKGGLTNHQNTHTKFKAFSCDTCGSQFNKHYSLIKHKLIHTGERPFGCEICKMRFVNNYLVKRHMRTHTGEKPFKCTYCERSFAQSNDMVKHMKTHVGSNPYQCDRCEASFRLLTDLRNHYKEHYQAGEHGAGSSAEEDKGMRFTSLDSSLVETSKSKRKQNPSVCCLFCLEFCHQTTSANAMEEEYLLSNLKHAICRICSIQSTDQYCMYEIIFKDGTLSMHMMLEKLVPSVFNAEQMKVDEYMGWPRKICEDCRVKVLEAYGLYEQCMMSGDLGKRMTTKQRVTHVTEPRTPTPTDDIQYLADESDEQTVNTRKSASKKVTRKTTTRRSTSSKSKSTSGGSGKVQRSTRTSARKATEKIKEESTNETDEPQTKIDLYRCLLCDAPTYTSPKEHTEHLKQEHPDQIHSCELCPKVFMTKAAYEHHQYCHATGRSFFCTFCDKGFQTEQLLKNHMRTHTHGTGFLCSHCGQEFSNRSNLRQHLIRHTGEKPWQCELCPSRFSMKSYLDRHMHTHTKAKFFSCDSCGSQFSRHYSLVKHQLIHTAIPTHATQSPAACTSNCPTMEKEKPEEELMTIQLTFCRICAVLSTEDHSIYEAVYKNGTQSIHAMMEKLVPSVFNAEQVKVDEFMSFPTKVCGGCEAKVLAAYALYEQCVKSGDLLRKCLARKKHATFVVNITGGEMDASEALSSVPLHVEEAHVGMLTSHKSQTTVVEIVTEEASSEDAHCKEEMANEEVMELVPVLDDDQEVGLENEDQDTERLPEEFETVKAKLKRERVSIKQQDDHLEKPEEGEVVVTKFRCLLCTDTTYSAPVDLTEHLKKIHPEQIYTCSQCSKVFMTKGVFEHHRYCHATGRSFFCTFCDKGFQTEQLLSNHVRTHTHGTGFLCSQCGKEFSDRSNLRQHEYRHTGNKPWACTMCPSRFSTKGYLTVHLNTHTKAKLHSCDTFTSAYHVKIHMRTHTGEKPYKCGYCGRGFAQKNDMLKHTKTHGKPYPCGRCDASFQQIEDLRVHVKEHDRAMKREEAGGSSAEQ</sequence>
<feature type="compositionally biased region" description="Basic and acidic residues" evidence="12">
    <location>
        <begin position="180"/>
        <end position="193"/>
    </location>
</feature>
<evidence type="ECO:0000256" key="1">
    <source>
        <dbReference type="ARBA" id="ARBA00004123"/>
    </source>
</evidence>
<feature type="region of interest" description="Disordered" evidence="12">
    <location>
        <begin position="550"/>
        <end position="570"/>
    </location>
</feature>
<feature type="region of interest" description="Disordered" evidence="12">
    <location>
        <begin position="1038"/>
        <end position="1070"/>
    </location>
</feature>
<dbReference type="PROSITE" id="PS50157">
    <property type="entry name" value="ZINC_FINGER_C2H2_2"/>
    <property type="match status" value="29"/>
</dbReference>
<dbReference type="Gene3D" id="3.30.160.60">
    <property type="entry name" value="Classic Zinc Finger"/>
    <property type="match status" value="25"/>
</dbReference>
<feature type="domain" description="ZAD" evidence="14">
    <location>
        <begin position="1816"/>
        <end position="1900"/>
    </location>
</feature>
<dbReference type="InterPro" id="IPR022755">
    <property type="entry name" value="Znf_C2H2_jaz"/>
</dbReference>
<evidence type="ECO:0000256" key="8">
    <source>
        <dbReference type="ARBA" id="ARBA00023163"/>
    </source>
</evidence>
<dbReference type="PANTHER" id="PTHR47772:SF13">
    <property type="entry name" value="GASTRULA ZINC FINGER PROTEIN XLCGF49.1-LIKE-RELATED"/>
    <property type="match status" value="1"/>
</dbReference>
<feature type="compositionally biased region" description="Basic and acidic residues" evidence="12">
    <location>
        <begin position="628"/>
        <end position="638"/>
    </location>
</feature>
<feature type="domain" description="C2H2-type" evidence="13">
    <location>
        <begin position="2120"/>
        <end position="2147"/>
    </location>
</feature>